<name>A0ABR1P3V5_DIAER</name>
<protein>
    <recommendedName>
        <fullName evidence="3">Amidoligase enzyme</fullName>
    </recommendedName>
</protein>
<dbReference type="Pfam" id="PF12224">
    <property type="entry name" value="Amidoligase_2"/>
    <property type="match status" value="1"/>
</dbReference>
<accession>A0ABR1P3V5</accession>
<dbReference type="PANTHER" id="PTHR36847:SF1">
    <property type="entry name" value="AMIDOLIGASE ENZYME"/>
    <property type="match status" value="1"/>
</dbReference>
<sequence length="337" mass="38631">MSTHEMRIGLEIETLLGQRDANAKELSLENFAKIAAKFYNAKIDRRKYLTMHPDIDGTWDGDEYKDWSLTDDATIVGATKTKYPVEFVSPILHYDATGMWRAHVQNLFKTMRELYLLESNRSCGFHVHLSPAAGEWSLQELKTICMAVVYFEDAFEAIVPEHRRGNQWTKSNRIDNPELASLPTAKIFERIKACKNAVEISDLMHSDRYYAWNFTNLYYGGKATIEWRRAPGVTTTEGCLVWAELAIDFLQSARRPDVQFAKYSRDVAGLRAFVGDGVVAGMSDERYLKPIFEGKSGSLKPLKLKEMDKDILQKKAKQDKKKNLMMKKLREELAKNP</sequence>
<dbReference type="PANTHER" id="PTHR36847">
    <property type="entry name" value="AMIDOLIGASE ENZYME"/>
    <property type="match status" value="1"/>
</dbReference>
<organism evidence="1 2">
    <name type="scientific">Diaporthe eres</name>
    <name type="common">Phomopsis oblonga</name>
    <dbReference type="NCBI Taxonomy" id="83184"/>
    <lineage>
        <taxon>Eukaryota</taxon>
        <taxon>Fungi</taxon>
        <taxon>Dikarya</taxon>
        <taxon>Ascomycota</taxon>
        <taxon>Pezizomycotina</taxon>
        <taxon>Sordariomycetes</taxon>
        <taxon>Sordariomycetidae</taxon>
        <taxon>Diaporthales</taxon>
        <taxon>Diaporthaceae</taxon>
        <taxon>Diaporthe</taxon>
        <taxon>Diaporthe eres species complex</taxon>
    </lineage>
</organism>
<proteinExistence type="predicted"/>
<gene>
    <name evidence="1" type="ORF">SLS63_007954</name>
</gene>
<evidence type="ECO:0008006" key="3">
    <source>
        <dbReference type="Google" id="ProtNLM"/>
    </source>
</evidence>
<keyword evidence="2" id="KW-1185">Reference proteome</keyword>
<dbReference type="InterPro" id="IPR022025">
    <property type="entry name" value="Amidoligase_2"/>
</dbReference>
<dbReference type="Proteomes" id="UP001430848">
    <property type="component" value="Unassembled WGS sequence"/>
</dbReference>
<evidence type="ECO:0000313" key="1">
    <source>
        <dbReference type="EMBL" id="KAK7725799.1"/>
    </source>
</evidence>
<evidence type="ECO:0000313" key="2">
    <source>
        <dbReference type="Proteomes" id="UP001430848"/>
    </source>
</evidence>
<dbReference type="EMBL" id="JAKNSF020000047">
    <property type="protein sequence ID" value="KAK7725799.1"/>
    <property type="molecule type" value="Genomic_DNA"/>
</dbReference>
<comment type="caution">
    <text evidence="1">The sequence shown here is derived from an EMBL/GenBank/DDBJ whole genome shotgun (WGS) entry which is preliminary data.</text>
</comment>
<reference evidence="1 2" key="1">
    <citation type="submission" date="2024-02" db="EMBL/GenBank/DDBJ databases">
        <title>De novo assembly and annotation of 12 fungi associated with fruit tree decline syndrome in Ontario, Canada.</title>
        <authorList>
            <person name="Sulman M."/>
            <person name="Ellouze W."/>
            <person name="Ilyukhin E."/>
        </authorList>
    </citation>
    <scope>NUCLEOTIDE SEQUENCE [LARGE SCALE GENOMIC DNA]</scope>
    <source>
        <strain evidence="1 2">M169</strain>
    </source>
</reference>